<sequence length="124" mass="14506">MDDPEVIKRTMRRQRAKHRPKNRPTATRLMILDEWKTPRGDNPEKFPRPRTFSQQNMLNGLAFLPVDCVVNGLQFLKENTPDGLETLLEYFECTYVSGSFRRIQPPPFLDGTIPPLRMRRVPPL</sequence>
<organism evidence="2 3">
    <name type="scientific">Paralvinella palmiformis</name>
    <dbReference type="NCBI Taxonomy" id="53620"/>
    <lineage>
        <taxon>Eukaryota</taxon>
        <taxon>Metazoa</taxon>
        <taxon>Spiralia</taxon>
        <taxon>Lophotrochozoa</taxon>
        <taxon>Annelida</taxon>
        <taxon>Polychaeta</taxon>
        <taxon>Sedentaria</taxon>
        <taxon>Canalipalpata</taxon>
        <taxon>Terebellida</taxon>
        <taxon>Terebelliformia</taxon>
        <taxon>Alvinellidae</taxon>
        <taxon>Paralvinella</taxon>
    </lineage>
</organism>
<dbReference type="Proteomes" id="UP001208570">
    <property type="component" value="Unassembled WGS sequence"/>
</dbReference>
<protein>
    <submittedName>
        <fullName evidence="2">Uncharacterized protein</fullName>
    </submittedName>
</protein>
<comment type="caution">
    <text evidence="2">The sequence shown here is derived from an EMBL/GenBank/DDBJ whole genome shotgun (WGS) entry which is preliminary data.</text>
</comment>
<name>A0AAD9JQ45_9ANNE</name>
<reference evidence="2" key="1">
    <citation type="journal article" date="2023" name="Mol. Biol. Evol.">
        <title>Third-Generation Sequencing Reveals the Adaptive Role of the Epigenome in Three Deep-Sea Polychaetes.</title>
        <authorList>
            <person name="Perez M."/>
            <person name="Aroh O."/>
            <person name="Sun Y."/>
            <person name="Lan Y."/>
            <person name="Juniper S.K."/>
            <person name="Young C.R."/>
            <person name="Angers B."/>
            <person name="Qian P.Y."/>
        </authorList>
    </citation>
    <scope>NUCLEOTIDE SEQUENCE</scope>
    <source>
        <strain evidence="2">P08H-3</strain>
    </source>
</reference>
<gene>
    <name evidence="2" type="ORF">LSH36_210g03037</name>
</gene>
<accession>A0AAD9JQ45</accession>
<dbReference type="AlphaFoldDB" id="A0AAD9JQ45"/>
<feature type="region of interest" description="Disordered" evidence="1">
    <location>
        <begin position="1"/>
        <end position="23"/>
    </location>
</feature>
<evidence type="ECO:0000313" key="2">
    <source>
        <dbReference type="EMBL" id="KAK2156553.1"/>
    </source>
</evidence>
<keyword evidence="3" id="KW-1185">Reference proteome</keyword>
<evidence type="ECO:0000256" key="1">
    <source>
        <dbReference type="SAM" id="MobiDB-lite"/>
    </source>
</evidence>
<feature type="compositionally biased region" description="Basic residues" evidence="1">
    <location>
        <begin position="9"/>
        <end position="22"/>
    </location>
</feature>
<proteinExistence type="predicted"/>
<dbReference type="EMBL" id="JAODUP010000210">
    <property type="protein sequence ID" value="KAK2156553.1"/>
    <property type="molecule type" value="Genomic_DNA"/>
</dbReference>
<evidence type="ECO:0000313" key="3">
    <source>
        <dbReference type="Proteomes" id="UP001208570"/>
    </source>
</evidence>